<feature type="signal peptide" evidence="1">
    <location>
        <begin position="1"/>
        <end position="20"/>
    </location>
</feature>
<dbReference type="Proteomes" id="UP000189670">
    <property type="component" value="Unassembled WGS sequence"/>
</dbReference>
<evidence type="ECO:0000313" key="2">
    <source>
        <dbReference type="EMBL" id="ETR68156.1"/>
    </source>
</evidence>
<organism evidence="2 3">
    <name type="scientific">Candidatus Magnetoglobus multicellularis str. Araruama</name>
    <dbReference type="NCBI Taxonomy" id="890399"/>
    <lineage>
        <taxon>Bacteria</taxon>
        <taxon>Pseudomonadati</taxon>
        <taxon>Thermodesulfobacteriota</taxon>
        <taxon>Desulfobacteria</taxon>
        <taxon>Desulfobacterales</taxon>
        <taxon>Desulfobacteraceae</taxon>
        <taxon>Candidatus Magnetoglobus</taxon>
    </lineage>
</organism>
<reference evidence="3" key="1">
    <citation type="submission" date="2012-11" db="EMBL/GenBank/DDBJ databases">
        <authorList>
            <person name="Lucero-Rivera Y.E."/>
            <person name="Tovar-Ramirez D."/>
        </authorList>
    </citation>
    <scope>NUCLEOTIDE SEQUENCE [LARGE SCALE GENOMIC DNA]</scope>
    <source>
        <strain evidence="3">Araruama</strain>
    </source>
</reference>
<evidence type="ECO:0000256" key="1">
    <source>
        <dbReference type="SAM" id="SignalP"/>
    </source>
</evidence>
<dbReference type="EMBL" id="ATBP01001053">
    <property type="protein sequence ID" value="ETR68156.1"/>
    <property type="molecule type" value="Genomic_DNA"/>
</dbReference>
<accession>A0A1V1P060</accession>
<dbReference type="AlphaFoldDB" id="A0A1V1P060"/>
<proteinExistence type="predicted"/>
<comment type="caution">
    <text evidence="2">The sequence shown here is derived from an EMBL/GenBank/DDBJ whole genome shotgun (WGS) entry which is preliminary data.</text>
</comment>
<evidence type="ECO:0000313" key="3">
    <source>
        <dbReference type="Proteomes" id="UP000189670"/>
    </source>
</evidence>
<protein>
    <submittedName>
        <fullName evidence="2">Uncharacterized protein</fullName>
    </submittedName>
</protein>
<feature type="chain" id="PRO_5010732170" evidence="1">
    <location>
        <begin position="21"/>
        <end position="324"/>
    </location>
</feature>
<gene>
    <name evidence="2" type="ORF">OMM_04729</name>
</gene>
<name>A0A1V1P060_9BACT</name>
<sequence>MKQIYKIMLVILILSTQAQASTTRIQTIHISKGWNAVFIEVKPVNPAPDSVFQETPVDQVFTYYPKKSSIQYIQEPDEIDIKNDGWSRWVPPENNDSFLNSIFQILPGHAYLIHSKENFTWKLTGTAYFKQEAWQPDSFNLSGFYVNPDDPPTFASFFQHSEAHKPIIVYNLVNDLWQQMKDPETVLIESGKAYWIYSKGGSDYHSPTRITLPLNADGLSFGIEKTTSKIHLVNKTDLPLDITIQQMEGSQTDNCPVYIDKTLYQGKRIYEPLGTMRKTIESESTMAISLMIREGEISESFCGKVLQINDNQGSLFYIPISVQQ</sequence>
<keyword evidence="1" id="KW-0732">Signal</keyword>